<dbReference type="Pfam" id="PF12172">
    <property type="entry name" value="zf-ChsH2"/>
    <property type="match status" value="1"/>
</dbReference>
<feature type="domain" description="ChsH2 rubredoxin-like zinc ribbon" evidence="1">
    <location>
        <begin position="15"/>
        <end position="43"/>
    </location>
</feature>
<dbReference type="AlphaFoldDB" id="A0A1J5I5I2"/>
<dbReference type="InterPro" id="IPR012340">
    <property type="entry name" value="NA-bd_OB-fold"/>
</dbReference>
<dbReference type="InterPro" id="IPR022002">
    <property type="entry name" value="ChsH2_Znr"/>
</dbReference>
<dbReference type="STRING" id="1805376.AUK05_03635"/>
<gene>
    <name evidence="2" type="ORF">AUK05_03635</name>
</gene>
<dbReference type="EMBL" id="MNZO01000052">
    <property type="protein sequence ID" value="OIP86464.1"/>
    <property type="molecule type" value="Genomic_DNA"/>
</dbReference>
<sequence>MSGHEISRHWRLKQQRYRLVGKVCPDCGAKLFPPRDVCPECKSWPDEKPTRIEDGDVFEPRTRQPVMITENR</sequence>
<organism evidence="2 3">
    <name type="scientific">Candidatus Shapirobacteria bacterium CG2_30_35_20</name>
    <dbReference type="NCBI Taxonomy" id="1805376"/>
    <lineage>
        <taxon>Bacteria</taxon>
        <taxon>Candidatus Shapironibacteriota</taxon>
    </lineage>
</organism>
<evidence type="ECO:0000313" key="3">
    <source>
        <dbReference type="Proteomes" id="UP000182344"/>
    </source>
</evidence>
<proteinExistence type="predicted"/>
<dbReference type="Gene3D" id="6.10.30.10">
    <property type="match status" value="1"/>
</dbReference>
<dbReference type="Proteomes" id="UP000182344">
    <property type="component" value="Unassembled WGS sequence"/>
</dbReference>
<accession>A0A1J5I5I2</accession>
<protein>
    <recommendedName>
        <fullName evidence="1">ChsH2 rubredoxin-like zinc ribbon domain-containing protein</fullName>
    </recommendedName>
</protein>
<reference evidence="2 3" key="1">
    <citation type="journal article" date="2016" name="Environ. Microbiol.">
        <title>Genomic resolution of a cold subsurface aquifer community provides metabolic insights for novel microbes adapted to high CO concentrations.</title>
        <authorList>
            <person name="Probst A.J."/>
            <person name="Castelle C.J."/>
            <person name="Singh A."/>
            <person name="Brown C.T."/>
            <person name="Anantharaman K."/>
            <person name="Sharon I."/>
            <person name="Hug L.A."/>
            <person name="Burstein D."/>
            <person name="Emerson J.B."/>
            <person name="Thomas B.C."/>
            <person name="Banfield J.F."/>
        </authorList>
    </citation>
    <scope>NUCLEOTIDE SEQUENCE [LARGE SCALE GENOMIC DNA]</scope>
    <source>
        <strain evidence="2">CG2_30_35_20</strain>
    </source>
</reference>
<comment type="caution">
    <text evidence="2">The sequence shown here is derived from an EMBL/GenBank/DDBJ whole genome shotgun (WGS) entry which is preliminary data.</text>
</comment>
<dbReference type="SUPFAM" id="SSF50249">
    <property type="entry name" value="Nucleic acid-binding proteins"/>
    <property type="match status" value="1"/>
</dbReference>
<evidence type="ECO:0000259" key="1">
    <source>
        <dbReference type="Pfam" id="PF12172"/>
    </source>
</evidence>
<evidence type="ECO:0000313" key="2">
    <source>
        <dbReference type="EMBL" id="OIP86464.1"/>
    </source>
</evidence>
<name>A0A1J5I5I2_9BACT</name>